<gene>
    <name evidence="5" type="ORF">BMON_0161</name>
</gene>
<dbReference type="SUPFAM" id="SSF50249">
    <property type="entry name" value="Nucleic acid-binding proteins"/>
    <property type="match status" value="1"/>
</dbReference>
<proteinExistence type="predicted"/>
<dbReference type="EMBL" id="JGZE01000001">
    <property type="protein sequence ID" value="KFI80289.1"/>
    <property type="molecule type" value="Genomic_DNA"/>
</dbReference>
<evidence type="ECO:0000256" key="2">
    <source>
        <dbReference type="PROSITE-ProRule" id="PRU00252"/>
    </source>
</evidence>
<reference evidence="5 6" key="1">
    <citation type="submission" date="2014-03" db="EMBL/GenBank/DDBJ databases">
        <title>Genomics of Bifidobacteria.</title>
        <authorList>
            <person name="Ventura M."/>
            <person name="Milani C."/>
            <person name="Lugli G.A."/>
        </authorList>
    </citation>
    <scope>NUCLEOTIDE SEQUENCE [LARGE SCALE GENOMIC DNA]</scope>
    <source>
        <strain evidence="5 6">DSM 21395</strain>
    </source>
</reference>
<dbReference type="OrthoDB" id="4427276at2"/>
<organism evidence="5 6">
    <name type="scientific">Bifidobacterium mongoliense DSM 21395</name>
    <dbReference type="NCBI Taxonomy" id="1437603"/>
    <lineage>
        <taxon>Bacteria</taxon>
        <taxon>Bacillati</taxon>
        <taxon>Actinomycetota</taxon>
        <taxon>Actinomycetes</taxon>
        <taxon>Bifidobacteriales</taxon>
        <taxon>Bifidobacteriaceae</taxon>
        <taxon>Bifidobacterium</taxon>
    </lineage>
</organism>
<dbReference type="AlphaFoldDB" id="A0A087CAI9"/>
<dbReference type="CDD" id="cd04496">
    <property type="entry name" value="SSB_OBF"/>
    <property type="match status" value="1"/>
</dbReference>
<dbReference type="eggNOG" id="COG0629">
    <property type="taxonomic scope" value="Bacteria"/>
</dbReference>
<comment type="caution">
    <text evidence="5">The sequence shown here is derived from an EMBL/GenBank/DDBJ whole genome shotgun (WGS) entry which is preliminary data.</text>
</comment>
<dbReference type="Pfam" id="PF00436">
    <property type="entry name" value="SSB"/>
    <property type="match status" value="1"/>
</dbReference>
<keyword evidence="6" id="KW-1185">Reference proteome</keyword>
<dbReference type="PROSITE" id="PS50935">
    <property type="entry name" value="SSB"/>
    <property type="match status" value="1"/>
</dbReference>
<dbReference type="InterPro" id="IPR011344">
    <property type="entry name" value="ssDNA-bd"/>
</dbReference>
<dbReference type="Proteomes" id="UP000029082">
    <property type="component" value="Unassembled WGS sequence"/>
</dbReference>
<dbReference type="GO" id="GO:0003697">
    <property type="term" value="F:single-stranded DNA binding"/>
    <property type="evidence" value="ECO:0007669"/>
    <property type="project" value="InterPro"/>
</dbReference>
<feature type="region of interest" description="Disordered" evidence="4">
    <location>
        <begin position="109"/>
        <end position="163"/>
    </location>
</feature>
<evidence type="ECO:0000313" key="6">
    <source>
        <dbReference type="Proteomes" id="UP000029082"/>
    </source>
</evidence>
<dbReference type="InterPro" id="IPR000424">
    <property type="entry name" value="Primosome_PriB/ssb"/>
</dbReference>
<sequence length="163" mass="17668">MINGIPSLIVGNLGRDPESQQVNGKTIARISVCVTPRVKKQGQWGDGAPVWYRVTVWDQYTAQHILNSLHKGDHVVCYGVVTSDEYQGKVNLEMSADVVGVDLNRSDVQVMPRQNNGGQSRQTPGYANRQATRQEASAGDPWGSGDGFTTASSDFGGSDEPEF</sequence>
<evidence type="ECO:0000256" key="3">
    <source>
        <dbReference type="RuleBase" id="RU000524"/>
    </source>
</evidence>
<dbReference type="STRING" id="1437603.GCA_000771525_00499"/>
<keyword evidence="1 2" id="KW-0238">DNA-binding</keyword>
<protein>
    <recommendedName>
        <fullName evidence="3">Single-stranded DNA-binding protein</fullName>
    </recommendedName>
</protein>
<feature type="compositionally biased region" description="Polar residues" evidence="4">
    <location>
        <begin position="112"/>
        <end position="135"/>
    </location>
</feature>
<dbReference type="Gene3D" id="2.40.50.140">
    <property type="entry name" value="Nucleic acid-binding proteins"/>
    <property type="match status" value="1"/>
</dbReference>
<dbReference type="RefSeq" id="WP_033513482.1">
    <property type="nucleotide sequence ID" value="NZ_JDUO01000015.1"/>
</dbReference>
<evidence type="ECO:0000256" key="1">
    <source>
        <dbReference type="ARBA" id="ARBA00023125"/>
    </source>
</evidence>
<dbReference type="GeneID" id="93095020"/>
<evidence type="ECO:0000313" key="5">
    <source>
        <dbReference type="EMBL" id="KFI80289.1"/>
    </source>
</evidence>
<dbReference type="GO" id="GO:0006260">
    <property type="term" value="P:DNA replication"/>
    <property type="evidence" value="ECO:0007669"/>
    <property type="project" value="InterPro"/>
</dbReference>
<accession>A0A087CAI9</accession>
<evidence type="ECO:0000256" key="4">
    <source>
        <dbReference type="SAM" id="MobiDB-lite"/>
    </source>
</evidence>
<dbReference type="InterPro" id="IPR012340">
    <property type="entry name" value="NA-bd_OB-fold"/>
</dbReference>
<name>A0A087CAI9_9BIFI</name>
<dbReference type="NCBIfam" id="TIGR00621">
    <property type="entry name" value="ssb"/>
    <property type="match status" value="1"/>
</dbReference>